<protein>
    <recommendedName>
        <fullName evidence="5">PE-PPE domain-containing protein</fullName>
    </recommendedName>
</protein>
<evidence type="ECO:0000313" key="4">
    <source>
        <dbReference type="Proteomes" id="UP000467249"/>
    </source>
</evidence>
<reference evidence="3 4" key="1">
    <citation type="journal article" date="2019" name="Emerg. Microbes Infect.">
        <title>Comprehensive subspecies identification of 175 nontuberculous mycobacteria species based on 7547 genomic profiles.</title>
        <authorList>
            <person name="Matsumoto Y."/>
            <person name="Kinjo T."/>
            <person name="Motooka D."/>
            <person name="Nabeya D."/>
            <person name="Jung N."/>
            <person name="Uechi K."/>
            <person name="Horii T."/>
            <person name="Iida T."/>
            <person name="Fujita J."/>
            <person name="Nakamura S."/>
        </authorList>
    </citation>
    <scope>NUCLEOTIDE SEQUENCE [LARGE SCALE GENOMIC DNA]</scope>
    <source>
        <strain evidence="3 4">JCM 30275</strain>
    </source>
</reference>
<organism evidence="3 4">
    <name type="scientific">Mycolicibacterium anyangense</name>
    <dbReference type="NCBI Taxonomy" id="1431246"/>
    <lineage>
        <taxon>Bacteria</taxon>
        <taxon>Bacillati</taxon>
        <taxon>Actinomycetota</taxon>
        <taxon>Actinomycetes</taxon>
        <taxon>Mycobacteriales</taxon>
        <taxon>Mycobacteriaceae</taxon>
        <taxon>Mycolicibacterium</taxon>
    </lineage>
</organism>
<feature type="chain" id="PRO_5026847272" description="PE-PPE domain-containing protein" evidence="2">
    <location>
        <begin position="24"/>
        <end position="395"/>
    </location>
</feature>
<evidence type="ECO:0000313" key="3">
    <source>
        <dbReference type="EMBL" id="BBZ77580.1"/>
    </source>
</evidence>
<evidence type="ECO:0000256" key="2">
    <source>
        <dbReference type="SAM" id="SignalP"/>
    </source>
</evidence>
<name>A0A6N4W6H1_9MYCO</name>
<keyword evidence="2" id="KW-0732">Signal</keyword>
<sequence length="395" mass="39210">MASRTRPIVMTGVALASAAAVVAAVPAVVPTSDVTVASSSLAPLALSTAKYELTSISEITTQGINDAFWFGWGGFLNENTPYYQTSSPIYVSGLSGVAYYIIDCATSNTCTSSEGSSGLTLDNYFFEAGGVPAVIDVAVNQIFGEGSVPALVADTVFKYGVTSTVNALLYSAAQALPKITLGPITIGGGILAGLFFYGQTPDGKFNYGTPGLSAVLSYIVTSISDALPSANANANSSAAAAAKTATLAATTETATTGETKPADTTTAADTTTTTEAAPKATGGFKKDTVVTTSSDATVTPAASTESAPSTDTTSTDTKSTETTSADSTDASTGTLPKATPTVKAPKTAKSENPLAKIGQKISDAISGKKADKSDSGSSSDAGSGGSGASGGSAKG</sequence>
<gene>
    <name evidence="3" type="ORF">MANY_29170</name>
</gene>
<keyword evidence="4" id="KW-1185">Reference proteome</keyword>
<dbReference type="Proteomes" id="UP000467249">
    <property type="component" value="Chromosome"/>
</dbReference>
<dbReference type="KEGG" id="many:MANY_29170"/>
<proteinExistence type="predicted"/>
<dbReference type="EMBL" id="AP022620">
    <property type="protein sequence ID" value="BBZ77580.1"/>
    <property type="molecule type" value="Genomic_DNA"/>
</dbReference>
<feature type="region of interest" description="Disordered" evidence="1">
    <location>
        <begin position="251"/>
        <end position="281"/>
    </location>
</feature>
<evidence type="ECO:0008006" key="5">
    <source>
        <dbReference type="Google" id="ProtNLM"/>
    </source>
</evidence>
<dbReference type="RefSeq" id="WP_220098507.1">
    <property type="nucleotide sequence ID" value="NZ_AP022620.1"/>
</dbReference>
<accession>A0A6N4W6H1</accession>
<evidence type="ECO:0000256" key="1">
    <source>
        <dbReference type="SAM" id="MobiDB-lite"/>
    </source>
</evidence>
<dbReference type="AlphaFoldDB" id="A0A6N4W6H1"/>
<feature type="region of interest" description="Disordered" evidence="1">
    <location>
        <begin position="293"/>
        <end position="395"/>
    </location>
</feature>
<feature type="compositionally biased region" description="Low complexity" evidence="1">
    <location>
        <begin position="293"/>
        <end position="332"/>
    </location>
</feature>
<feature type="compositionally biased region" description="Gly residues" evidence="1">
    <location>
        <begin position="382"/>
        <end position="395"/>
    </location>
</feature>
<feature type="signal peptide" evidence="2">
    <location>
        <begin position="1"/>
        <end position="23"/>
    </location>
</feature>